<feature type="region of interest" description="Disordered" evidence="4">
    <location>
        <begin position="1"/>
        <end position="42"/>
    </location>
</feature>
<evidence type="ECO:0000256" key="2">
    <source>
        <dbReference type="ARBA" id="ARBA00022963"/>
    </source>
</evidence>
<dbReference type="RefSeq" id="WP_245787710.1">
    <property type="nucleotide sequence ID" value="NZ_FOEF01000024.1"/>
</dbReference>
<accession>A0A1H8YLI3</accession>
<gene>
    <name evidence="5" type="ORF">SAMN04489732_1248</name>
</gene>
<dbReference type="PANTHER" id="PTHR10272:SF14">
    <property type="entry name" value="PAF ACETYLHYDROLASE FAMILY PROTEIN"/>
    <property type="match status" value="1"/>
</dbReference>
<keyword evidence="6" id="KW-1185">Reference proteome</keyword>
<dbReference type="Gene3D" id="3.40.50.1820">
    <property type="entry name" value="alpha/beta hydrolase"/>
    <property type="match status" value="1"/>
</dbReference>
<evidence type="ECO:0000313" key="6">
    <source>
        <dbReference type="Proteomes" id="UP000198582"/>
    </source>
</evidence>
<proteinExistence type="predicted"/>
<evidence type="ECO:0000313" key="5">
    <source>
        <dbReference type="EMBL" id="SEP53037.1"/>
    </source>
</evidence>
<feature type="region of interest" description="Disordered" evidence="4">
    <location>
        <begin position="287"/>
        <end position="309"/>
    </location>
</feature>
<feature type="compositionally biased region" description="Basic and acidic residues" evidence="4">
    <location>
        <begin position="7"/>
        <end position="18"/>
    </location>
</feature>
<dbReference type="STRING" id="394193.SAMN04489732_1248"/>
<keyword evidence="3" id="KW-0443">Lipid metabolism</keyword>
<dbReference type="SUPFAM" id="SSF53474">
    <property type="entry name" value="alpha/beta-Hydrolases"/>
    <property type="match status" value="1"/>
</dbReference>
<keyword evidence="1" id="KW-0378">Hydrolase</keyword>
<keyword evidence="2" id="KW-0442">Lipid degradation</keyword>
<evidence type="ECO:0000256" key="3">
    <source>
        <dbReference type="ARBA" id="ARBA00023098"/>
    </source>
</evidence>
<evidence type="ECO:0008006" key="7">
    <source>
        <dbReference type="Google" id="ProtNLM"/>
    </source>
</evidence>
<dbReference type="PANTHER" id="PTHR10272">
    <property type="entry name" value="PLATELET-ACTIVATING FACTOR ACETYLHYDROLASE"/>
    <property type="match status" value="1"/>
</dbReference>
<organism evidence="5 6">
    <name type="scientific">Amycolatopsis saalfeldensis</name>
    <dbReference type="NCBI Taxonomy" id="394193"/>
    <lineage>
        <taxon>Bacteria</taxon>
        <taxon>Bacillati</taxon>
        <taxon>Actinomycetota</taxon>
        <taxon>Actinomycetes</taxon>
        <taxon>Pseudonocardiales</taxon>
        <taxon>Pseudonocardiaceae</taxon>
        <taxon>Amycolatopsis</taxon>
    </lineage>
</organism>
<reference evidence="5 6" key="1">
    <citation type="submission" date="2016-10" db="EMBL/GenBank/DDBJ databases">
        <authorList>
            <person name="de Groot N.N."/>
        </authorList>
    </citation>
    <scope>NUCLEOTIDE SEQUENCE [LARGE SCALE GENOMIC DNA]</scope>
    <source>
        <strain evidence="5 6">DSM 44993</strain>
    </source>
</reference>
<dbReference type="EMBL" id="FOEF01000024">
    <property type="protein sequence ID" value="SEP53037.1"/>
    <property type="molecule type" value="Genomic_DNA"/>
</dbReference>
<dbReference type="InterPro" id="IPR029058">
    <property type="entry name" value="AB_hydrolase_fold"/>
</dbReference>
<evidence type="ECO:0000256" key="1">
    <source>
        <dbReference type="ARBA" id="ARBA00022801"/>
    </source>
</evidence>
<dbReference type="GO" id="GO:0016042">
    <property type="term" value="P:lipid catabolic process"/>
    <property type="evidence" value="ECO:0007669"/>
    <property type="project" value="UniProtKB-KW"/>
</dbReference>
<name>A0A1H8YLI3_9PSEU</name>
<sequence>MGGPAPERPDRPGRDRVRPGAQPRVRRRAGGAGPVPPRRARTGLGFAAPQYTALAENLASNGYLVAGVTPTYSANLTVLNGQTRSATEAGNPKSFDSADLHAGQAQADGDRLVGVWAADDRFAAAQLAALDTAGRFAGHVDAAKTVYLGHSFGGAAALEACRTDPRCAGAADLDGTQYGAVVHSGLGKPMLLIAGGNSCVTGTCRPQSADDKSSLATARALLSAGTGPAWCYQLDGAEHFDFSDYGAYYFAAPLRSQLALGPIDGDTALTVTGAYLTAFADHVTRGGPETLLDDPRSPYPGIEVQRTGH</sequence>
<dbReference type="Proteomes" id="UP000198582">
    <property type="component" value="Unassembled WGS sequence"/>
</dbReference>
<dbReference type="AlphaFoldDB" id="A0A1H8YLI3"/>
<evidence type="ECO:0000256" key="4">
    <source>
        <dbReference type="SAM" id="MobiDB-lite"/>
    </source>
</evidence>
<protein>
    <recommendedName>
        <fullName evidence="7">Alpha/beta hydrolase family protein</fullName>
    </recommendedName>
</protein>
<dbReference type="GO" id="GO:0003847">
    <property type="term" value="F:1-alkyl-2-acetylglycerophosphocholine esterase activity"/>
    <property type="evidence" value="ECO:0007669"/>
    <property type="project" value="TreeGrafter"/>
</dbReference>